<feature type="domain" description="Thiamine pyrophosphate enzyme N-terminal TPP-binding" evidence="6">
    <location>
        <begin position="6"/>
        <end position="114"/>
    </location>
</feature>
<dbReference type="GO" id="GO:0000287">
    <property type="term" value="F:magnesium ion binding"/>
    <property type="evidence" value="ECO:0007669"/>
    <property type="project" value="InterPro"/>
</dbReference>
<evidence type="ECO:0000259" key="4">
    <source>
        <dbReference type="Pfam" id="PF00205"/>
    </source>
</evidence>
<dbReference type="GO" id="GO:0009097">
    <property type="term" value="P:isoleucine biosynthetic process"/>
    <property type="evidence" value="ECO:0007669"/>
    <property type="project" value="TreeGrafter"/>
</dbReference>
<dbReference type="Proteomes" id="UP000015346">
    <property type="component" value="Unassembled WGS sequence"/>
</dbReference>
<sequence length="568" mass="60731">MTRYQDGGEALLEAFRALGVEHVFCSSGSEWAPVWEAFTRQTVEGRKGPAYHDLMHETLAVDMAIGYALVTGRMQAVLLHAVPGLLQGACGLHGALLSEVPVLVLSSEANSYGERLGLDPGSQWYRNLSIVGGPHSVVDRIAKWSCQVPGIETLHEFVKRAGEIARRVPAGPVYLNVPVEVLLQPWSPPDRRGPVAPPGRRMPPEEEIRALVAAIRAARSPIIVTESIGRRPGGLAALLRFAEAFGLPVYESQATVSCNFPRSHPLFQGSAVEAQRGKADLVLLVCARAPWYPPSQGFPGARVIVIDEVPQRPYMVYQVLQADAYLEGDVPATLQAAAAMAAASGLPGDADPLAVRQASAAEGHRRLVEGWARLEAEAAGEEGISPIHLAACLRKALPAGSMILDETITHGRIVRDHVRPEDEGSYSYVQGGLGQGLGVALGAKLAAPDRFVVLTVGDGSFLYNPIVQALSASRQMGLPVLTVVFNNRQYLSMKMNHLRFYPDGQSVEHGLFHGVDLSDQPDLATVARACGVEGLRIADPAGLPGAIGDAIAHVRSGRSCVLDVHVNR</sequence>
<dbReference type="InterPro" id="IPR012000">
    <property type="entry name" value="Thiamin_PyroP_enz_cen_dom"/>
</dbReference>
<dbReference type="CDD" id="cd07035">
    <property type="entry name" value="TPP_PYR_POX_like"/>
    <property type="match status" value="1"/>
</dbReference>
<dbReference type="SUPFAM" id="SSF52467">
    <property type="entry name" value="DHS-like NAD/FAD-binding domain"/>
    <property type="match status" value="1"/>
</dbReference>
<keyword evidence="2 3" id="KW-0786">Thiamine pyrophosphate</keyword>
<accession>S9S9F7</accession>
<organism evidence="7 8">
    <name type="scientific">Rubellimicrobium thermophilum DSM 16684</name>
    <dbReference type="NCBI Taxonomy" id="1123069"/>
    <lineage>
        <taxon>Bacteria</taxon>
        <taxon>Pseudomonadati</taxon>
        <taxon>Pseudomonadota</taxon>
        <taxon>Alphaproteobacteria</taxon>
        <taxon>Rhodobacterales</taxon>
        <taxon>Roseobacteraceae</taxon>
        <taxon>Rubellimicrobium</taxon>
    </lineage>
</organism>
<dbReference type="PATRIC" id="fig|1123069.3.peg.3097"/>
<dbReference type="Pfam" id="PF02775">
    <property type="entry name" value="TPP_enzyme_C"/>
    <property type="match status" value="1"/>
</dbReference>
<dbReference type="STRING" id="1123069.ruthe_03124"/>
<dbReference type="Gene3D" id="3.40.50.1220">
    <property type="entry name" value="TPP-binding domain"/>
    <property type="match status" value="1"/>
</dbReference>
<dbReference type="PANTHER" id="PTHR18968:SF13">
    <property type="entry name" value="ACETOLACTATE SYNTHASE CATALYTIC SUBUNIT, MITOCHONDRIAL"/>
    <property type="match status" value="1"/>
</dbReference>
<proteinExistence type="inferred from homology"/>
<dbReference type="InterPro" id="IPR011766">
    <property type="entry name" value="TPP_enzyme_TPP-bd"/>
</dbReference>
<dbReference type="RefSeq" id="WP_021099181.1">
    <property type="nucleotide sequence ID" value="NZ_KE557324.1"/>
</dbReference>
<evidence type="ECO:0000256" key="3">
    <source>
        <dbReference type="RuleBase" id="RU362132"/>
    </source>
</evidence>
<dbReference type="InterPro" id="IPR029061">
    <property type="entry name" value="THDP-binding"/>
</dbReference>
<evidence type="ECO:0000313" key="8">
    <source>
        <dbReference type="Proteomes" id="UP000015346"/>
    </source>
</evidence>
<dbReference type="GO" id="GO:0005948">
    <property type="term" value="C:acetolactate synthase complex"/>
    <property type="evidence" value="ECO:0007669"/>
    <property type="project" value="TreeGrafter"/>
</dbReference>
<keyword evidence="8" id="KW-1185">Reference proteome</keyword>
<evidence type="ECO:0000256" key="2">
    <source>
        <dbReference type="ARBA" id="ARBA00023052"/>
    </source>
</evidence>
<gene>
    <name evidence="7" type="ORF">ruthe_03124</name>
</gene>
<dbReference type="Gene3D" id="3.40.50.970">
    <property type="match status" value="2"/>
</dbReference>
<dbReference type="InterPro" id="IPR045229">
    <property type="entry name" value="TPP_enz"/>
</dbReference>
<name>S9S9F7_9RHOB</name>
<dbReference type="PANTHER" id="PTHR18968">
    <property type="entry name" value="THIAMINE PYROPHOSPHATE ENZYMES"/>
    <property type="match status" value="1"/>
</dbReference>
<dbReference type="Pfam" id="PF02776">
    <property type="entry name" value="TPP_enzyme_N"/>
    <property type="match status" value="1"/>
</dbReference>
<dbReference type="HOGENOM" id="CLU_013748_4_0_5"/>
<evidence type="ECO:0000259" key="5">
    <source>
        <dbReference type="Pfam" id="PF02775"/>
    </source>
</evidence>
<evidence type="ECO:0000313" key="7">
    <source>
        <dbReference type="EMBL" id="EPX82899.1"/>
    </source>
</evidence>
<dbReference type="OrthoDB" id="7534569at2"/>
<dbReference type="GO" id="GO:0050660">
    <property type="term" value="F:flavin adenine dinucleotide binding"/>
    <property type="evidence" value="ECO:0007669"/>
    <property type="project" value="TreeGrafter"/>
</dbReference>
<dbReference type="InterPro" id="IPR029035">
    <property type="entry name" value="DHS-like_NAD/FAD-binding_dom"/>
</dbReference>
<feature type="domain" description="Thiamine pyrophosphate enzyme TPP-binding" evidence="5">
    <location>
        <begin position="426"/>
        <end position="563"/>
    </location>
</feature>
<comment type="caution">
    <text evidence="7">The sequence shown here is derived from an EMBL/GenBank/DDBJ whole genome shotgun (WGS) entry which is preliminary data.</text>
</comment>
<keyword evidence="7" id="KW-0808">Transferase</keyword>
<dbReference type="InterPro" id="IPR012001">
    <property type="entry name" value="Thiamin_PyroP_enz_TPP-bd_dom"/>
</dbReference>
<dbReference type="EC" id="2.2.1.6" evidence="7"/>
<dbReference type="GO" id="GO:0009099">
    <property type="term" value="P:L-valine biosynthetic process"/>
    <property type="evidence" value="ECO:0007669"/>
    <property type="project" value="TreeGrafter"/>
</dbReference>
<dbReference type="GO" id="GO:0003984">
    <property type="term" value="F:acetolactate synthase activity"/>
    <property type="evidence" value="ECO:0007669"/>
    <property type="project" value="UniProtKB-EC"/>
</dbReference>
<dbReference type="AlphaFoldDB" id="S9S9F7"/>
<feature type="domain" description="Thiamine pyrophosphate enzyme central" evidence="4">
    <location>
        <begin position="208"/>
        <end position="336"/>
    </location>
</feature>
<dbReference type="GO" id="GO:0030976">
    <property type="term" value="F:thiamine pyrophosphate binding"/>
    <property type="evidence" value="ECO:0007669"/>
    <property type="project" value="InterPro"/>
</dbReference>
<reference evidence="7 8" key="1">
    <citation type="journal article" date="2013" name="Stand. Genomic Sci.">
        <title>Genome sequence of the reddish-pigmented Rubellimicrobium thermophilum type strain (DSM 16684(T)), a member of the Roseobacter clade.</title>
        <authorList>
            <person name="Fiebig A."/>
            <person name="Riedel T."/>
            <person name="Gronow S."/>
            <person name="Petersen J."/>
            <person name="Klenk H.P."/>
            <person name="Goker M."/>
        </authorList>
    </citation>
    <scope>NUCLEOTIDE SEQUENCE [LARGE SCALE GENOMIC DNA]</scope>
    <source>
        <strain evidence="7 8">DSM 16684</strain>
    </source>
</reference>
<dbReference type="EMBL" id="AOLV01000038">
    <property type="protein sequence ID" value="EPX82899.1"/>
    <property type="molecule type" value="Genomic_DNA"/>
</dbReference>
<protein>
    <submittedName>
        <fullName evidence="7">Thiamine pyrophosphate-requiring enzyme</fullName>
        <ecNumber evidence="7">2.2.1.6</ecNumber>
    </submittedName>
</protein>
<dbReference type="Pfam" id="PF00205">
    <property type="entry name" value="TPP_enzyme_M"/>
    <property type="match status" value="1"/>
</dbReference>
<dbReference type="SUPFAM" id="SSF52518">
    <property type="entry name" value="Thiamin diphosphate-binding fold (THDP-binding)"/>
    <property type="match status" value="2"/>
</dbReference>
<evidence type="ECO:0000256" key="1">
    <source>
        <dbReference type="ARBA" id="ARBA00007812"/>
    </source>
</evidence>
<comment type="similarity">
    <text evidence="1 3">Belongs to the TPP enzyme family.</text>
</comment>
<evidence type="ECO:0000259" key="6">
    <source>
        <dbReference type="Pfam" id="PF02776"/>
    </source>
</evidence>